<dbReference type="Proteomes" id="UP000057737">
    <property type="component" value="Unassembled WGS sequence"/>
</dbReference>
<accession>A0A109JDE5</accession>
<name>A0A109JDE5_9BRAD</name>
<dbReference type="Gene3D" id="3.20.20.80">
    <property type="entry name" value="Glycosidases"/>
    <property type="match status" value="1"/>
</dbReference>
<dbReference type="InterPro" id="IPR011121">
    <property type="entry name" value="Trp-rich_dom"/>
</dbReference>
<comment type="caution">
    <text evidence="5">The sequence shown here is derived from an EMBL/GenBank/DDBJ whole genome shotgun (WGS) entry which is preliminary data.</text>
</comment>
<evidence type="ECO:0000313" key="5">
    <source>
        <dbReference type="EMBL" id="KWV46858.1"/>
    </source>
</evidence>
<dbReference type="PROSITE" id="PS51764">
    <property type="entry name" value="GH26"/>
    <property type="match status" value="1"/>
</dbReference>
<keyword evidence="2 3" id="KW-0326">Glycosidase</keyword>
<dbReference type="InterPro" id="IPR017853">
    <property type="entry name" value="GH"/>
</dbReference>
<dbReference type="InterPro" id="IPR013783">
    <property type="entry name" value="Ig-like_fold"/>
</dbReference>
<evidence type="ECO:0000256" key="3">
    <source>
        <dbReference type="PROSITE-ProRule" id="PRU01100"/>
    </source>
</evidence>
<gene>
    <name evidence="5" type="ORF">AS156_20745</name>
</gene>
<reference evidence="5 6" key="1">
    <citation type="submission" date="2015-11" db="EMBL/GenBank/DDBJ databases">
        <title>Draft Genome Sequence of the Strain BR 10303 (Bradyrhizobium sp.) isolated from nodules of Centrolobium paraense.</title>
        <authorList>
            <person name="Zelli J.E."/>
            <person name="Simoes-Araujo J.L."/>
            <person name="Barauna A.C."/>
            <person name="Silva K."/>
        </authorList>
    </citation>
    <scope>NUCLEOTIDE SEQUENCE [LARGE SCALE GENOMIC DNA]</scope>
    <source>
        <strain evidence="5 6">BR 10303</strain>
    </source>
</reference>
<keyword evidence="1 3" id="KW-0378">Hydrolase</keyword>
<dbReference type="Pfam" id="PF07483">
    <property type="entry name" value="W_rich_C"/>
    <property type="match status" value="2"/>
</dbReference>
<dbReference type="InterPro" id="IPR022790">
    <property type="entry name" value="GH26_dom"/>
</dbReference>
<dbReference type="Gene3D" id="2.60.40.10">
    <property type="entry name" value="Immunoglobulins"/>
    <property type="match status" value="3"/>
</dbReference>
<dbReference type="SUPFAM" id="SSF51445">
    <property type="entry name" value="(Trans)glycosidases"/>
    <property type="match status" value="1"/>
</dbReference>
<sequence>MTYTRIIFGKHAPVGDIGNDLLNGTAGSDLFAISGAYGSDSFSVTLPSSETPALQSATHTSPTAHNVGHPLAATDALHRAAVFDHAGSVLDASVTDDSATHIADGAIDDVDHNGTSTDVSEAAAQSSTTDAALNSPSSATVETGASLELSGAYSGSITFAGATGTLVLDHSSAFTGNIFNLTGDGNPLSSDQLDLKDIAYGSGTTVSYAGNSSGGVLTVSDAQDHVAHLSLVGNYTNSTFHLSSDGSGGTTVIDPPTTPYALGVDVGNPNVSDPTEEAYFEANFNDFTSLMGAKPQYLDQFGDQTKPISQWISQSGWDATSVAQSAVLKGVTPVIGLPMSSTAAGSGTADQQYQAFAAGTYDSVLQGMVKAWADNGSTTQIWRVGWEMNISTMPSYAGNDAATQADWVKAYQHIYTVLHAAGAADGVNIQVMWNPGVVNYSDSGNAIQTVYPGNQYVDMIGADVYGDLYPYGDHTHLYDWDLSGQMLNSPNPVYDSSLQQWAADPINLEHYYSYPASNQWSLDGSAGHATTLQELIDLSKSTGKPLAIAETGAGNTTDGAGVVDNPTFVQWLSQTLQQSGANISFVNIWDSNGGGSYQFSNASDGKPLEAAAWASYFGASSVAAPTITSFSPDSNVVGDGATNANQLTLTGTATAGTTVEVFDGTAQIGTVTANASGAWFFSTAPLTDGSHPFTAEDVDASGRVSAPSAALNVTVDTVAPAAPVLASFSPDSNIVGDDITNANQLTLTGTAEAGSEVLIFDGSTQIGTAAASTSGSWSFATGALADGTHAFTGKAMDAAGNVSVISAPLDVTIDTVAPNAPSITSGTAAASDMVLVSGTAEAGSTISLYEGTTLLGTAVTASNGAWNITTGSLAQGIHVFTATSTDVAGNVSGSSATFDPVVGTLIEAAGVTDLTAVGKDYYLSTGGNNVVLKYAGAPVAAGQFGTWSPVGAEETSSGYDIAWKDSVSGNFAVWTSDSNANFVSKILPNVTGTSSALESIEQVFHQDLNGDGVIGIPTVTVAQIPATTSIEASGTTSLDKLGSNYLLDTIGGSSEGPTLKYAGAAVVAGQFGTWSPVGAEATSSGYDVAWKDSVSGNYSVWTTDSNGNFASKIIGSVSGTDASLKAIESVFHQDLNGDGVIDTASTVLDISGKVVLPLANMIQAATIEAGAKLELTGAVSGAITFNAATGTLALDHASQFTGKLIGLSGDGTAANSDQIDLKDIAFGSGTSESYSGSTTGGVLTVLDAQNHTAHISLVGDYTHSTFNLSSDGNGGTMVIDPPIEQFSFSAAKASTLPSETPTHPVTAAGDAFTFARTAAAAPAQAQTSIDHAQDPALLAASHIQSSFDHVLEQGAPHIDVVSHVDTTDLHGFLLHA</sequence>
<keyword evidence="6" id="KW-1185">Reference proteome</keyword>
<organism evidence="5 6">
    <name type="scientific">Bradyrhizobium macuxiense</name>
    <dbReference type="NCBI Taxonomy" id="1755647"/>
    <lineage>
        <taxon>Bacteria</taxon>
        <taxon>Pseudomonadati</taxon>
        <taxon>Pseudomonadota</taxon>
        <taxon>Alphaproteobacteria</taxon>
        <taxon>Hyphomicrobiales</taxon>
        <taxon>Nitrobacteraceae</taxon>
        <taxon>Bradyrhizobium</taxon>
    </lineage>
</organism>
<evidence type="ECO:0000256" key="2">
    <source>
        <dbReference type="ARBA" id="ARBA00023295"/>
    </source>
</evidence>
<dbReference type="EMBL" id="LNCU01000115">
    <property type="protein sequence ID" value="KWV46858.1"/>
    <property type="molecule type" value="Genomic_DNA"/>
</dbReference>
<feature type="active site" description="Nucleophile" evidence="3">
    <location>
        <position position="550"/>
    </location>
</feature>
<feature type="domain" description="GH26" evidence="4">
    <location>
        <begin position="247"/>
        <end position="625"/>
    </location>
</feature>
<protein>
    <recommendedName>
        <fullName evidence="4">GH26 domain-containing protein</fullName>
    </recommendedName>
</protein>
<dbReference type="RefSeq" id="WP_066513907.1">
    <property type="nucleotide sequence ID" value="NZ_LNCU01000115.1"/>
</dbReference>
<proteinExistence type="inferred from homology"/>
<dbReference type="NCBIfam" id="NF033510">
    <property type="entry name" value="Ca_tandemer"/>
    <property type="match status" value="3"/>
</dbReference>
<evidence type="ECO:0000313" key="6">
    <source>
        <dbReference type="Proteomes" id="UP000057737"/>
    </source>
</evidence>
<feature type="active site" description="Proton donor" evidence="3">
    <location>
        <position position="387"/>
    </location>
</feature>
<evidence type="ECO:0000256" key="1">
    <source>
        <dbReference type="ARBA" id="ARBA00022801"/>
    </source>
</evidence>
<evidence type="ECO:0000259" key="4">
    <source>
        <dbReference type="PROSITE" id="PS51764"/>
    </source>
</evidence>
<comment type="similarity">
    <text evidence="3">Belongs to the glycosyl hydrolase 26 family.</text>
</comment>
<dbReference type="GO" id="GO:0004553">
    <property type="term" value="F:hydrolase activity, hydrolyzing O-glycosyl compounds"/>
    <property type="evidence" value="ECO:0007669"/>
    <property type="project" value="InterPro"/>
</dbReference>
<dbReference type="Pfam" id="PF19077">
    <property type="entry name" value="Big_13"/>
    <property type="match status" value="3"/>
</dbReference>
<dbReference type="InterPro" id="IPR044016">
    <property type="entry name" value="Big_13"/>
</dbReference>
<dbReference type="OrthoDB" id="9816550at2"/>